<evidence type="ECO:0000313" key="3">
    <source>
        <dbReference type="EnsemblMetazoa" id="ASIC021073-PA"/>
    </source>
</evidence>
<evidence type="ECO:0000313" key="4">
    <source>
        <dbReference type="Proteomes" id="UP000030765"/>
    </source>
</evidence>
<evidence type="ECO:0000313" key="2">
    <source>
        <dbReference type="EMBL" id="KFB52805.1"/>
    </source>
</evidence>
<dbReference type="Proteomes" id="UP000030765">
    <property type="component" value="Unassembled WGS sequence"/>
</dbReference>
<accession>A0A084WRG1</accession>
<dbReference type="EMBL" id="KE525405">
    <property type="protein sequence ID" value="KFB52805.1"/>
    <property type="molecule type" value="Genomic_DNA"/>
</dbReference>
<protein>
    <submittedName>
        <fullName evidence="2 3">Uncharacterized protein</fullName>
    </submittedName>
</protein>
<keyword evidence="4" id="KW-1185">Reference proteome</keyword>
<proteinExistence type="predicted"/>
<reference evidence="2 4" key="1">
    <citation type="journal article" date="2014" name="BMC Genomics">
        <title>Genome sequence of Anopheles sinensis provides insight into genetics basis of mosquito competence for malaria parasites.</title>
        <authorList>
            <person name="Zhou D."/>
            <person name="Zhang D."/>
            <person name="Ding G."/>
            <person name="Shi L."/>
            <person name="Hou Q."/>
            <person name="Ye Y."/>
            <person name="Xu Y."/>
            <person name="Zhou H."/>
            <person name="Xiong C."/>
            <person name="Li S."/>
            <person name="Yu J."/>
            <person name="Hong S."/>
            <person name="Yu X."/>
            <person name="Zou P."/>
            <person name="Chen C."/>
            <person name="Chang X."/>
            <person name="Wang W."/>
            <person name="Lv Y."/>
            <person name="Sun Y."/>
            <person name="Ma L."/>
            <person name="Shen B."/>
            <person name="Zhu C."/>
        </authorList>
    </citation>
    <scope>NUCLEOTIDE SEQUENCE [LARGE SCALE GENOMIC DNA]</scope>
</reference>
<sequence length="70" mass="7662">MTVCANTIHDSRGGEVEKDGVVIEPGSSDGREPASQLRPAQTNERTIIIRSRRREQPVVDCKRSARSAVS</sequence>
<dbReference type="EnsemblMetazoa" id="ASIC021073-RA">
    <property type="protein sequence ID" value="ASIC021073-PA"/>
    <property type="gene ID" value="ASIC021073"/>
</dbReference>
<dbReference type="EMBL" id="ATLV01026048">
    <property type="status" value="NOT_ANNOTATED_CDS"/>
    <property type="molecule type" value="Genomic_DNA"/>
</dbReference>
<name>A0A084WRG1_ANOSI</name>
<evidence type="ECO:0000256" key="1">
    <source>
        <dbReference type="SAM" id="MobiDB-lite"/>
    </source>
</evidence>
<gene>
    <name evidence="2" type="ORF">ZHAS_00021073</name>
</gene>
<dbReference type="VEuPathDB" id="VectorBase:ASIC021073"/>
<organism evidence="2">
    <name type="scientific">Anopheles sinensis</name>
    <name type="common">Mosquito</name>
    <dbReference type="NCBI Taxonomy" id="74873"/>
    <lineage>
        <taxon>Eukaryota</taxon>
        <taxon>Metazoa</taxon>
        <taxon>Ecdysozoa</taxon>
        <taxon>Arthropoda</taxon>
        <taxon>Hexapoda</taxon>
        <taxon>Insecta</taxon>
        <taxon>Pterygota</taxon>
        <taxon>Neoptera</taxon>
        <taxon>Endopterygota</taxon>
        <taxon>Diptera</taxon>
        <taxon>Nematocera</taxon>
        <taxon>Culicoidea</taxon>
        <taxon>Culicidae</taxon>
        <taxon>Anophelinae</taxon>
        <taxon>Anopheles</taxon>
    </lineage>
</organism>
<reference evidence="3" key="2">
    <citation type="submission" date="2020-05" db="UniProtKB">
        <authorList>
            <consortium name="EnsemblMetazoa"/>
        </authorList>
    </citation>
    <scope>IDENTIFICATION</scope>
</reference>
<feature type="compositionally biased region" description="Basic and acidic residues" evidence="1">
    <location>
        <begin position="54"/>
        <end position="63"/>
    </location>
</feature>
<feature type="region of interest" description="Disordered" evidence="1">
    <location>
        <begin position="21"/>
        <end position="70"/>
    </location>
</feature>
<dbReference type="AlphaFoldDB" id="A0A084WRG1"/>